<feature type="region of interest" description="Disordered" evidence="1">
    <location>
        <begin position="27"/>
        <end position="47"/>
    </location>
</feature>
<evidence type="ECO:0000256" key="1">
    <source>
        <dbReference type="SAM" id="MobiDB-lite"/>
    </source>
</evidence>
<evidence type="ECO:0000313" key="2">
    <source>
        <dbReference type="EMBL" id="MPM83639.1"/>
    </source>
</evidence>
<name>A0A645D361_9ZZZZ</name>
<reference evidence="2" key="1">
    <citation type="submission" date="2019-08" db="EMBL/GenBank/DDBJ databases">
        <authorList>
            <person name="Kucharzyk K."/>
            <person name="Murdoch R.W."/>
            <person name="Higgins S."/>
            <person name="Loffler F."/>
        </authorList>
    </citation>
    <scope>NUCLEOTIDE SEQUENCE</scope>
</reference>
<feature type="region of interest" description="Disordered" evidence="1">
    <location>
        <begin position="56"/>
        <end position="75"/>
    </location>
</feature>
<dbReference type="EMBL" id="VSSQ01032392">
    <property type="protein sequence ID" value="MPM83639.1"/>
    <property type="molecule type" value="Genomic_DNA"/>
</dbReference>
<accession>A0A645D361</accession>
<dbReference type="AlphaFoldDB" id="A0A645D361"/>
<gene>
    <name evidence="2" type="ORF">SDC9_130708</name>
</gene>
<protein>
    <submittedName>
        <fullName evidence="2">Uncharacterized protein</fullName>
    </submittedName>
</protein>
<organism evidence="2">
    <name type="scientific">bioreactor metagenome</name>
    <dbReference type="NCBI Taxonomy" id="1076179"/>
    <lineage>
        <taxon>unclassified sequences</taxon>
        <taxon>metagenomes</taxon>
        <taxon>ecological metagenomes</taxon>
    </lineage>
</organism>
<sequence>MRIHLVLHVEYDSLRDPGVDIALQHRDRLRRRQSHQRPEQQPQQQRHVLARQRFVYDAPGNDGGQQSDDRRNQDCEQNQCELNTIRFQIGENAI</sequence>
<proteinExistence type="predicted"/>
<comment type="caution">
    <text evidence="2">The sequence shown here is derived from an EMBL/GenBank/DDBJ whole genome shotgun (WGS) entry which is preliminary data.</text>
</comment>